<dbReference type="PROSITE" id="PS01315">
    <property type="entry name" value="CDS"/>
    <property type="match status" value="1"/>
</dbReference>
<feature type="transmembrane region" description="Helical" evidence="19">
    <location>
        <begin position="133"/>
        <end position="154"/>
    </location>
</feature>
<dbReference type="STRING" id="1121279.SAMN02745887_03538"/>
<comment type="pathway">
    <text evidence="3 18">Phospholipid metabolism; CDP-diacylglycerol biosynthesis; CDP-diacylglycerol from sn-glycerol 3-phosphate: step 3/3.</text>
</comment>
<reference evidence="20 21" key="1">
    <citation type="submission" date="2016-11" db="EMBL/GenBank/DDBJ databases">
        <authorList>
            <person name="Jaros S."/>
            <person name="Januszkiewicz K."/>
            <person name="Wedrychowicz H."/>
        </authorList>
    </citation>
    <scope>NUCLEOTIDE SEQUENCE [LARGE SCALE GENOMIC DNA]</scope>
    <source>
        <strain evidence="20 21">DSM 18899</strain>
    </source>
</reference>
<sequence>MLKTRVLTALLLLPAVLAALFLDPPLVWGGFALFALSFGAWEWARFARFDRAEQGVFIAAFVLLGVAWLLLPLAKSWAPLLDAFALLFWLLAVPLWLRQKWTLKHKWSSALLGWLILLAALAAVTRFREMQQGPLVLLLVLAIAWVADIAAYFAGRAFGRRKLAPSISPGKSWEGVYGALVAVSVYLVTLQQLGAPLVSQLPLWLLLPLGWALTAVSVVGDLFESLLKRQVGLKDSSNLLPGHGGVLDRVDSLLALAPVAAALLFVYALALA</sequence>
<keyword evidence="8" id="KW-1003">Cell membrane</keyword>
<dbReference type="RefSeq" id="WP_072430017.1">
    <property type="nucleotide sequence ID" value="NZ_FPKR01000016.1"/>
</dbReference>
<evidence type="ECO:0000256" key="1">
    <source>
        <dbReference type="ARBA" id="ARBA00001698"/>
    </source>
</evidence>
<accession>A0A1K2HRN7</accession>
<comment type="catalytic activity">
    <reaction evidence="1 18">
        <text>a 1,2-diacyl-sn-glycero-3-phosphate + CTP + H(+) = a CDP-1,2-diacyl-sn-glycerol + diphosphate</text>
        <dbReference type="Rhea" id="RHEA:16229"/>
        <dbReference type="ChEBI" id="CHEBI:15378"/>
        <dbReference type="ChEBI" id="CHEBI:33019"/>
        <dbReference type="ChEBI" id="CHEBI:37563"/>
        <dbReference type="ChEBI" id="CHEBI:58332"/>
        <dbReference type="ChEBI" id="CHEBI:58608"/>
        <dbReference type="EC" id="2.7.7.41"/>
    </reaction>
</comment>
<evidence type="ECO:0000256" key="14">
    <source>
        <dbReference type="ARBA" id="ARBA00023098"/>
    </source>
</evidence>
<dbReference type="AlphaFoldDB" id="A0A1K2HRN7"/>
<evidence type="ECO:0000256" key="15">
    <source>
        <dbReference type="ARBA" id="ARBA00023136"/>
    </source>
</evidence>
<dbReference type="Pfam" id="PF01148">
    <property type="entry name" value="CTP_transf_1"/>
    <property type="match status" value="1"/>
</dbReference>
<keyword evidence="13 19" id="KW-1133">Transmembrane helix</keyword>
<proteinExistence type="inferred from homology"/>
<keyword evidence="11 18" id="KW-0812">Transmembrane</keyword>
<dbReference type="GO" id="GO:0004605">
    <property type="term" value="F:phosphatidate cytidylyltransferase activity"/>
    <property type="evidence" value="ECO:0007669"/>
    <property type="project" value="UniProtKB-EC"/>
</dbReference>
<name>A0A1K2HRN7_9NEIS</name>
<evidence type="ECO:0000256" key="2">
    <source>
        <dbReference type="ARBA" id="ARBA00004651"/>
    </source>
</evidence>
<evidence type="ECO:0000256" key="8">
    <source>
        <dbReference type="ARBA" id="ARBA00022475"/>
    </source>
</evidence>
<feature type="transmembrane region" description="Helical" evidence="19">
    <location>
        <begin position="80"/>
        <end position="97"/>
    </location>
</feature>
<comment type="subcellular location">
    <subcellularLocation>
        <location evidence="2">Cell membrane</location>
        <topology evidence="2">Multi-pass membrane protein</topology>
    </subcellularLocation>
</comment>
<evidence type="ECO:0000256" key="4">
    <source>
        <dbReference type="ARBA" id="ARBA00005189"/>
    </source>
</evidence>
<dbReference type="InterPro" id="IPR000374">
    <property type="entry name" value="PC_trans"/>
</dbReference>
<gene>
    <name evidence="20" type="ORF">SAMN02745887_03538</name>
</gene>
<evidence type="ECO:0000256" key="13">
    <source>
        <dbReference type="ARBA" id="ARBA00022989"/>
    </source>
</evidence>
<evidence type="ECO:0000256" key="6">
    <source>
        <dbReference type="ARBA" id="ARBA00012487"/>
    </source>
</evidence>
<dbReference type="PANTHER" id="PTHR46382:SF1">
    <property type="entry name" value="PHOSPHATIDATE CYTIDYLYLTRANSFERASE"/>
    <property type="match status" value="1"/>
</dbReference>
<dbReference type="EMBL" id="FPKR01000016">
    <property type="protein sequence ID" value="SFZ79357.1"/>
    <property type="molecule type" value="Genomic_DNA"/>
</dbReference>
<keyword evidence="21" id="KW-1185">Reference proteome</keyword>
<feature type="transmembrane region" description="Helical" evidence="19">
    <location>
        <begin position="109"/>
        <end position="127"/>
    </location>
</feature>
<dbReference type="OrthoDB" id="9799199at2"/>
<keyword evidence="17" id="KW-1208">Phospholipid metabolism</keyword>
<keyword evidence="12 18" id="KW-0548">Nucleotidyltransferase</keyword>
<keyword evidence="16" id="KW-0594">Phospholipid biosynthesis</keyword>
<feature type="transmembrane region" description="Helical" evidence="19">
    <location>
        <begin position="56"/>
        <end position="74"/>
    </location>
</feature>
<evidence type="ECO:0000256" key="5">
    <source>
        <dbReference type="ARBA" id="ARBA00010185"/>
    </source>
</evidence>
<evidence type="ECO:0000256" key="17">
    <source>
        <dbReference type="ARBA" id="ARBA00023264"/>
    </source>
</evidence>
<evidence type="ECO:0000256" key="7">
    <source>
        <dbReference type="ARBA" id="ARBA00019373"/>
    </source>
</evidence>
<keyword evidence="9" id="KW-0444">Lipid biosynthesis</keyword>
<evidence type="ECO:0000313" key="20">
    <source>
        <dbReference type="EMBL" id="SFZ79357.1"/>
    </source>
</evidence>
<keyword evidence="15 19" id="KW-0472">Membrane</keyword>
<dbReference type="EC" id="2.7.7.41" evidence="6 18"/>
<protein>
    <recommendedName>
        <fullName evidence="7 18">Phosphatidate cytidylyltransferase</fullName>
        <ecNumber evidence="6 18">2.7.7.41</ecNumber>
    </recommendedName>
</protein>
<feature type="transmembrane region" description="Helical" evidence="19">
    <location>
        <begin position="253"/>
        <end position="270"/>
    </location>
</feature>
<evidence type="ECO:0000256" key="12">
    <source>
        <dbReference type="ARBA" id="ARBA00022695"/>
    </source>
</evidence>
<keyword evidence="14" id="KW-0443">Lipid metabolism</keyword>
<evidence type="ECO:0000256" key="10">
    <source>
        <dbReference type="ARBA" id="ARBA00022679"/>
    </source>
</evidence>
<keyword evidence="10 18" id="KW-0808">Transferase</keyword>
<dbReference type="UniPathway" id="UPA00557">
    <property type="reaction ID" value="UER00614"/>
</dbReference>
<dbReference type="Proteomes" id="UP000186513">
    <property type="component" value="Unassembled WGS sequence"/>
</dbReference>
<comment type="similarity">
    <text evidence="5 18">Belongs to the CDS family.</text>
</comment>
<evidence type="ECO:0000256" key="11">
    <source>
        <dbReference type="ARBA" id="ARBA00022692"/>
    </source>
</evidence>
<feature type="transmembrane region" description="Helical" evidence="19">
    <location>
        <begin position="175"/>
        <end position="195"/>
    </location>
</feature>
<evidence type="ECO:0000256" key="19">
    <source>
        <dbReference type="SAM" id="Phobius"/>
    </source>
</evidence>
<evidence type="ECO:0000313" key="21">
    <source>
        <dbReference type="Proteomes" id="UP000186513"/>
    </source>
</evidence>
<dbReference type="PANTHER" id="PTHR46382">
    <property type="entry name" value="PHOSPHATIDATE CYTIDYLYLTRANSFERASE"/>
    <property type="match status" value="1"/>
</dbReference>
<feature type="transmembrane region" description="Helical" evidence="19">
    <location>
        <begin position="201"/>
        <end position="223"/>
    </location>
</feature>
<evidence type="ECO:0000256" key="9">
    <source>
        <dbReference type="ARBA" id="ARBA00022516"/>
    </source>
</evidence>
<evidence type="ECO:0000256" key="3">
    <source>
        <dbReference type="ARBA" id="ARBA00005119"/>
    </source>
</evidence>
<dbReference type="GO" id="GO:0005886">
    <property type="term" value="C:plasma membrane"/>
    <property type="evidence" value="ECO:0007669"/>
    <property type="project" value="UniProtKB-SubCell"/>
</dbReference>
<evidence type="ECO:0000256" key="16">
    <source>
        <dbReference type="ARBA" id="ARBA00023209"/>
    </source>
</evidence>
<comment type="pathway">
    <text evidence="4">Lipid metabolism.</text>
</comment>
<organism evidence="20 21">
    <name type="scientific">Chitinimonas taiwanensis DSM 18899</name>
    <dbReference type="NCBI Taxonomy" id="1121279"/>
    <lineage>
        <taxon>Bacteria</taxon>
        <taxon>Pseudomonadati</taxon>
        <taxon>Pseudomonadota</taxon>
        <taxon>Betaproteobacteria</taxon>
        <taxon>Neisseriales</taxon>
        <taxon>Chitinibacteraceae</taxon>
        <taxon>Chitinimonas</taxon>
    </lineage>
</organism>
<evidence type="ECO:0000256" key="18">
    <source>
        <dbReference type="RuleBase" id="RU003938"/>
    </source>
</evidence>
<dbReference type="GO" id="GO:0016024">
    <property type="term" value="P:CDP-diacylglycerol biosynthetic process"/>
    <property type="evidence" value="ECO:0007669"/>
    <property type="project" value="UniProtKB-UniPathway"/>
</dbReference>